<dbReference type="Proteomes" id="UP000536534">
    <property type="component" value="Unassembled WGS sequence"/>
</dbReference>
<dbReference type="PROSITE" id="PS01137">
    <property type="entry name" value="TATD_1"/>
    <property type="match status" value="1"/>
</dbReference>
<feature type="binding site" evidence="4">
    <location>
        <position position="92"/>
    </location>
    <ligand>
        <name>a divalent metal cation</name>
        <dbReference type="ChEBI" id="CHEBI:60240"/>
        <label>1</label>
    </ligand>
</feature>
<dbReference type="PANTHER" id="PTHR46124:SF2">
    <property type="entry name" value="D-AMINOACYL-TRNA DEACYLASE"/>
    <property type="match status" value="1"/>
</dbReference>
<comment type="caution">
    <text evidence="5">The sequence shown here is derived from an EMBL/GenBank/DDBJ whole genome shotgun (WGS) entry which is preliminary data.</text>
</comment>
<dbReference type="SUPFAM" id="SSF51556">
    <property type="entry name" value="Metallo-dependent hydrolases"/>
    <property type="match status" value="1"/>
</dbReference>
<feature type="binding site" evidence="4">
    <location>
        <position position="201"/>
    </location>
    <ligand>
        <name>a divalent metal cation</name>
        <dbReference type="ChEBI" id="CHEBI:60240"/>
        <label>1</label>
    </ligand>
</feature>
<feature type="binding site" evidence="4">
    <location>
        <position position="8"/>
    </location>
    <ligand>
        <name>a divalent metal cation</name>
        <dbReference type="ChEBI" id="CHEBI:60240"/>
        <label>1</label>
    </ligand>
</feature>
<dbReference type="Pfam" id="PF01026">
    <property type="entry name" value="TatD_DNase"/>
    <property type="match status" value="1"/>
</dbReference>
<sequence length="262" mass="28030">MLVDTHIHLDAAAFEADRDAAIAAARAGGVGAFVVPAVEAANFDAVARLARVHRDVAHAYGIHPMYVGGAREEDLELLDERLAESEVVAVGEIGLDHFVTDVDPALQERYFVAQLRLARKHGLPVILHLRRAQDAILKQLRRIEVPGGIAHSFNGSRQQAEAFIALGFRLGFGGAMTFQGSSRIRGLAAALPLEAIVLETDAPDIPPAWGQGRRTEPANIGRYAELLARLRDITVDEAVAATTCNALAALPRLRYAAGLASA</sequence>
<feature type="binding site" evidence="4">
    <location>
        <position position="6"/>
    </location>
    <ligand>
        <name>a divalent metal cation</name>
        <dbReference type="ChEBI" id="CHEBI:60240"/>
        <label>1</label>
    </ligand>
</feature>
<dbReference type="InterPro" id="IPR001130">
    <property type="entry name" value="TatD-like"/>
</dbReference>
<dbReference type="PROSITE" id="PS01091">
    <property type="entry name" value="TATD_3"/>
    <property type="match status" value="1"/>
</dbReference>
<evidence type="ECO:0000256" key="1">
    <source>
        <dbReference type="ARBA" id="ARBA00009275"/>
    </source>
</evidence>
<evidence type="ECO:0000256" key="4">
    <source>
        <dbReference type="PIRSR" id="PIRSR005902-1"/>
    </source>
</evidence>
<dbReference type="PROSITE" id="PS01090">
    <property type="entry name" value="TATD_2"/>
    <property type="match status" value="1"/>
</dbReference>
<dbReference type="PANTHER" id="PTHR46124">
    <property type="entry name" value="D-AMINOACYL-TRNA DEACYLASE"/>
    <property type="match status" value="1"/>
</dbReference>
<gene>
    <name evidence="5" type="ORF">GX576_16460</name>
</gene>
<dbReference type="EMBL" id="JAAYYV010000485">
    <property type="protein sequence ID" value="NLF55959.1"/>
    <property type="molecule type" value="Genomic_DNA"/>
</dbReference>
<dbReference type="FunFam" id="3.20.20.140:FF:000005">
    <property type="entry name" value="TatD family hydrolase"/>
    <property type="match status" value="1"/>
</dbReference>
<proteinExistence type="inferred from homology"/>
<accession>A0A7X7LZH8</accession>
<evidence type="ECO:0000256" key="2">
    <source>
        <dbReference type="ARBA" id="ARBA00022723"/>
    </source>
</evidence>
<dbReference type="Gene3D" id="3.20.20.140">
    <property type="entry name" value="Metal-dependent hydrolases"/>
    <property type="match status" value="1"/>
</dbReference>
<comment type="similarity">
    <text evidence="1">Belongs to the metallo-dependent hydrolases superfamily. TatD-type hydrolase family.</text>
</comment>
<keyword evidence="3 5" id="KW-0378">Hydrolase</keyword>
<protein>
    <submittedName>
        <fullName evidence="5">TatD family hydrolase</fullName>
    </submittedName>
</protein>
<evidence type="ECO:0000256" key="3">
    <source>
        <dbReference type="ARBA" id="ARBA00022801"/>
    </source>
</evidence>
<dbReference type="CDD" id="cd01310">
    <property type="entry name" value="TatD_DNAse"/>
    <property type="match status" value="1"/>
</dbReference>
<name>A0A7X7LZH8_9RHOO</name>
<dbReference type="PIRSF" id="PIRSF005902">
    <property type="entry name" value="DNase_TatD"/>
    <property type="match status" value="1"/>
</dbReference>
<feature type="binding site" evidence="4">
    <location>
        <position position="128"/>
    </location>
    <ligand>
        <name>a divalent metal cation</name>
        <dbReference type="ChEBI" id="CHEBI:60240"/>
        <label>2</label>
    </ligand>
</feature>
<dbReference type="GO" id="GO:0016788">
    <property type="term" value="F:hydrolase activity, acting on ester bonds"/>
    <property type="evidence" value="ECO:0007669"/>
    <property type="project" value="InterPro"/>
</dbReference>
<evidence type="ECO:0000313" key="5">
    <source>
        <dbReference type="EMBL" id="NLF55959.1"/>
    </source>
</evidence>
<feature type="binding site" evidence="4">
    <location>
        <position position="151"/>
    </location>
    <ligand>
        <name>a divalent metal cation</name>
        <dbReference type="ChEBI" id="CHEBI:60240"/>
        <label>2</label>
    </ligand>
</feature>
<organism evidence="5 6">
    <name type="scientific">Thauera phenolivorans</name>
    <dbReference type="NCBI Taxonomy" id="1792543"/>
    <lineage>
        <taxon>Bacteria</taxon>
        <taxon>Pseudomonadati</taxon>
        <taxon>Pseudomonadota</taxon>
        <taxon>Betaproteobacteria</taxon>
        <taxon>Rhodocyclales</taxon>
        <taxon>Zoogloeaceae</taxon>
        <taxon>Thauera</taxon>
    </lineage>
</organism>
<dbReference type="InterPro" id="IPR032466">
    <property type="entry name" value="Metal_Hydrolase"/>
</dbReference>
<dbReference type="GO" id="GO:0046872">
    <property type="term" value="F:metal ion binding"/>
    <property type="evidence" value="ECO:0007669"/>
    <property type="project" value="UniProtKB-KW"/>
</dbReference>
<dbReference type="InterPro" id="IPR018228">
    <property type="entry name" value="DNase_TatD-rel_CS"/>
</dbReference>
<reference evidence="5 6" key="1">
    <citation type="journal article" date="2020" name="Biotechnol. Biofuels">
        <title>New insights from the biogas microbiome by comprehensive genome-resolved metagenomics of nearly 1600 species originating from multiple anaerobic digesters.</title>
        <authorList>
            <person name="Campanaro S."/>
            <person name="Treu L."/>
            <person name="Rodriguez-R L.M."/>
            <person name="Kovalovszki A."/>
            <person name="Ziels R.M."/>
            <person name="Maus I."/>
            <person name="Zhu X."/>
            <person name="Kougias P.G."/>
            <person name="Basile A."/>
            <person name="Luo G."/>
            <person name="Schluter A."/>
            <person name="Konstantinidis K.T."/>
            <person name="Angelidaki I."/>
        </authorList>
    </citation>
    <scope>NUCLEOTIDE SEQUENCE [LARGE SCALE GENOMIC DNA]</scope>
    <source>
        <strain evidence="5">AS06rmzACSIP_256</strain>
    </source>
</reference>
<evidence type="ECO:0000313" key="6">
    <source>
        <dbReference type="Proteomes" id="UP000536534"/>
    </source>
</evidence>
<dbReference type="AlphaFoldDB" id="A0A7X7LZH8"/>
<keyword evidence="2 4" id="KW-0479">Metal-binding</keyword>